<keyword evidence="4" id="KW-0788">Thiol protease</keyword>
<evidence type="ECO:0000256" key="4">
    <source>
        <dbReference type="ARBA" id="ARBA00022807"/>
    </source>
</evidence>
<dbReference type="SUPFAM" id="SSF54001">
    <property type="entry name" value="Cysteine proteinases"/>
    <property type="match status" value="1"/>
</dbReference>
<dbReference type="PROSITE" id="PS50600">
    <property type="entry name" value="ULP_PROTEASE"/>
    <property type="match status" value="1"/>
</dbReference>
<dbReference type="PANTHER" id="PTHR46468:SF1">
    <property type="entry name" value="SENTRIN-SPECIFIC PROTEASE 8"/>
    <property type="match status" value="1"/>
</dbReference>
<evidence type="ECO:0000256" key="3">
    <source>
        <dbReference type="ARBA" id="ARBA00022801"/>
    </source>
</evidence>
<dbReference type="InterPro" id="IPR044613">
    <property type="entry name" value="Nep1/2-like"/>
</dbReference>
<dbReference type="InterPro" id="IPR038765">
    <property type="entry name" value="Papain-like_cys_pep_sf"/>
</dbReference>
<keyword evidence="2" id="KW-0645">Protease</keyword>
<dbReference type="Gene3D" id="3.40.395.10">
    <property type="entry name" value="Adenoviral Proteinase, Chain A"/>
    <property type="match status" value="1"/>
</dbReference>
<evidence type="ECO:0000256" key="2">
    <source>
        <dbReference type="ARBA" id="ARBA00022670"/>
    </source>
</evidence>
<gene>
    <name evidence="6" type="ORF">HHI36_015264</name>
</gene>
<dbReference type="Pfam" id="PF02902">
    <property type="entry name" value="Peptidase_C48"/>
    <property type="match status" value="1"/>
</dbReference>
<comment type="similarity">
    <text evidence="1">Belongs to the peptidase C48 family.</text>
</comment>
<dbReference type="AlphaFoldDB" id="A0ABD2N5W4"/>
<dbReference type="GO" id="GO:0006508">
    <property type="term" value="P:proteolysis"/>
    <property type="evidence" value="ECO:0007669"/>
    <property type="project" value="UniProtKB-KW"/>
</dbReference>
<feature type="domain" description="Ubiquitin-like protease family profile" evidence="5">
    <location>
        <begin position="21"/>
        <end position="179"/>
    </location>
</feature>
<dbReference type="GO" id="GO:0008234">
    <property type="term" value="F:cysteine-type peptidase activity"/>
    <property type="evidence" value="ECO:0007669"/>
    <property type="project" value="UniProtKB-KW"/>
</dbReference>
<comment type="caution">
    <text evidence="6">The sequence shown here is derived from an EMBL/GenBank/DDBJ whole genome shotgun (WGS) entry which is preliminary data.</text>
</comment>
<organism evidence="6 7">
    <name type="scientific">Cryptolaemus montrouzieri</name>
    <dbReference type="NCBI Taxonomy" id="559131"/>
    <lineage>
        <taxon>Eukaryota</taxon>
        <taxon>Metazoa</taxon>
        <taxon>Ecdysozoa</taxon>
        <taxon>Arthropoda</taxon>
        <taxon>Hexapoda</taxon>
        <taxon>Insecta</taxon>
        <taxon>Pterygota</taxon>
        <taxon>Neoptera</taxon>
        <taxon>Endopterygota</taxon>
        <taxon>Coleoptera</taxon>
        <taxon>Polyphaga</taxon>
        <taxon>Cucujiformia</taxon>
        <taxon>Coccinelloidea</taxon>
        <taxon>Coccinellidae</taxon>
        <taxon>Scymninae</taxon>
        <taxon>Scymnini</taxon>
        <taxon>Cryptolaemus</taxon>
    </lineage>
</organism>
<evidence type="ECO:0000313" key="6">
    <source>
        <dbReference type="EMBL" id="KAL3273837.1"/>
    </source>
</evidence>
<keyword evidence="3" id="KW-0378">Hydrolase</keyword>
<dbReference type="EMBL" id="JABFTP020000062">
    <property type="protein sequence ID" value="KAL3273837.1"/>
    <property type="molecule type" value="Genomic_DNA"/>
</dbReference>
<sequence>MSRRGIDQNVSSDTSLTFGETRVTGSDIRLLSSNGWISITLISFFFEYLNSRVFTSYKCSLCVSPEVTALLQITPAVEFDAFLEPLEVHQKDLIIFSISDNTDHDNSHWSLLVFSKWDNTIFHFDSMAGHNSQHATSLGEKIMAYFHVEYNTQLTEVECLQEKQAQDSGIHILAQAEQVITYAAKARTVTGCPTLTEKYVNDFRQKMLKLIWKLKHSSSVYKIKSKNRDPSLFSKSWHEEYDRDRF</sequence>
<evidence type="ECO:0000313" key="7">
    <source>
        <dbReference type="Proteomes" id="UP001516400"/>
    </source>
</evidence>
<dbReference type="InterPro" id="IPR003653">
    <property type="entry name" value="Peptidase_C48_C"/>
</dbReference>
<evidence type="ECO:0000256" key="1">
    <source>
        <dbReference type="ARBA" id="ARBA00005234"/>
    </source>
</evidence>
<reference evidence="6 7" key="1">
    <citation type="journal article" date="2021" name="BMC Biol.">
        <title>Horizontally acquired antibacterial genes associated with adaptive radiation of ladybird beetles.</title>
        <authorList>
            <person name="Li H.S."/>
            <person name="Tang X.F."/>
            <person name="Huang Y.H."/>
            <person name="Xu Z.Y."/>
            <person name="Chen M.L."/>
            <person name="Du X.Y."/>
            <person name="Qiu B.Y."/>
            <person name="Chen P.T."/>
            <person name="Zhang W."/>
            <person name="Slipinski A."/>
            <person name="Escalona H.E."/>
            <person name="Waterhouse R.M."/>
            <person name="Zwick A."/>
            <person name="Pang H."/>
        </authorList>
    </citation>
    <scope>NUCLEOTIDE SEQUENCE [LARGE SCALE GENOMIC DNA]</scope>
    <source>
        <strain evidence="6">SYSU2018</strain>
    </source>
</reference>
<accession>A0ABD2N5W4</accession>
<dbReference type="PANTHER" id="PTHR46468">
    <property type="entry name" value="SENTRIN-SPECIFIC PROTEASE 8"/>
    <property type="match status" value="1"/>
</dbReference>
<dbReference type="Proteomes" id="UP001516400">
    <property type="component" value="Unassembled WGS sequence"/>
</dbReference>
<name>A0ABD2N5W4_9CUCU</name>
<evidence type="ECO:0000259" key="5">
    <source>
        <dbReference type="PROSITE" id="PS50600"/>
    </source>
</evidence>
<keyword evidence="7" id="KW-1185">Reference proteome</keyword>
<proteinExistence type="inferred from homology"/>
<protein>
    <recommendedName>
        <fullName evidence="5">Ubiquitin-like protease family profile domain-containing protein</fullName>
    </recommendedName>
</protein>